<comment type="caution">
    <text evidence="1">The sequence shown here is derived from an EMBL/GenBank/DDBJ whole genome shotgun (WGS) entry which is preliminary data.</text>
</comment>
<evidence type="ECO:0000313" key="1">
    <source>
        <dbReference type="EMBL" id="KAK3352862.1"/>
    </source>
</evidence>
<gene>
    <name evidence="1" type="ORF">B0T25DRAFT_195475</name>
</gene>
<keyword evidence="2" id="KW-1185">Reference proteome</keyword>
<reference evidence="1" key="2">
    <citation type="submission" date="2023-06" db="EMBL/GenBank/DDBJ databases">
        <authorList>
            <consortium name="Lawrence Berkeley National Laboratory"/>
            <person name="Haridas S."/>
            <person name="Hensen N."/>
            <person name="Bonometti L."/>
            <person name="Westerberg I."/>
            <person name="Brannstrom I.O."/>
            <person name="Guillou S."/>
            <person name="Cros-Aarteil S."/>
            <person name="Calhoun S."/>
            <person name="Kuo A."/>
            <person name="Mondo S."/>
            <person name="Pangilinan J."/>
            <person name="Riley R."/>
            <person name="Labutti K."/>
            <person name="Andreopoulos B."/>
            <person name="Lipzen A."/>
            <person name="Chen C."/>
            <person name="Yanf M."/>
            <person name="Daum C."/>
            <person name="Ng V."/>
            <person name="Clum A."/>
            <person name="Steindorff A."/>
            <person name="Ohm R."/>
            <person name="Martin F."/>
            <person name="Silar P."/>
            <person name="Natvig D."/>
            <person name="Lalanne C."/>
            <person name="Gautier V."/>
            <person name="Ament-Velasquez S.L."/>
            <person name="Kruys A."/>
            <person name="Hutchinson M.I."/>
            <person name="Powell A.J."/>
            <person name="Barry K."/>
            <person name="Miller A.N."/>
            <person name="Grigoriev I.V."/>
            <person name="Debuchy R."/>
            <person name="Gladieux P."/>
            <person name="Thoren M.H."/>
            <person name="Johannesson H."/>
        </authorList>
    </citation>
    <scope>NUCLEOTIDE SEQUENCE</scope>
    <source>
        <strain evidence="1">CBS 955.72</strain>
    </source>
</reference>
<name>A0AAJ0HHL9_9PEZI</name>
<dbReference type="AlphaFoldDB" id="A0AAJ0HHL9"/>
<organism evidence="1 2">
    <name type="scientific">Lasiosphaeria hispida</name>
    <dbReference type="NCBI Taxonomy" id="260671"/>
    <lineage>
        <taxon>Eukaryota</taxon>
        <taxon>Fungi</taxon>
        <taxon>Dikarya</taxon>
        <taxon>Ascomycota</taxon>
        <taxon>Pezizomycotina</taxon>
        <taxon>Sordariomycetes</taxon>
        <taxon>Sordariomycetidae</taxon>
        <taxon>Sordariales</taxon>
        <taxon>Lasiosphaeriaceae</taxon>
        <taxon>Lasiosphaeria</taxon>
    </lineage>
</organism>
<reference evidence="1" key="1">
    <citation type="journal article" date="2023" name="Mol. Phylogenet. Evol.">
        <title>Genome-scale phylogeny and comparative genomics of the fungal order Sordariales.</title>
        <authorList>
            <person name="Hensen N."/>
            <person name="Bonometti L."/>
            <person name="Westerberg I."/>
            <person name="Brannstrom I.O."/>
            <person name="Guillou S."/>
            <person name="Cros-Aarteil S."/>
            <person name="Calhoun S."/>
            <person name="Haridas S."/>
            <person name="Kuo A."/>
            <person name="Mondo S."/>
            <person name="Pangilinan J."/>
            <person name="Riley R."/>
            <person name="LaButti K."/>
            <person name="Andreopoulos B."/>
            <person name="Lipzen A."/>
            <person name="Chen C."/>
            <person name="Yan M."/>
            <person name="Daum C."/>
            <person name="Ng V."/>
            <person name="Clum A."/>
            <person name="Steindorff A."/>
            <person name="Ohm R.A."/>
            <person name="Martin F."/>
            <person name="Silar P."/>
            <person name="Natvig D.O."/>
            <person name="Lalanne C."/>
            <person name="Gautier V."/>
            <person name="Ament-Velasquez S.L."/>
            <person name="Kruys A."/>
            <person name="Hutchinson M.I."/>
            <person name="Powell A.J."/>
            <person name="Barry K."/>
            <person name="Miller A.N."/>
            <person name="Grigoriev I.V."/>
            <person name="Debuchy R."/>
            <person name="Gladieux P."/>
            <person name="Hiltunen Thoren M."/>
            <person name="Johannesson H."/>
        </authorList>
    </citation>
    <scope>NUCLEOTIDE SEQUENCE</scope>
    <source>
        <strain evidence="1">CBS 955.72</strain>
    </source>
</reference>
<sequence>MLSYGVWSEAGDRLRSLSRLIWPHNGLVLACLFAGDRNGNICRGIGSTGGLARAFGPFSLLETDTRGVDGRYAVSPSVDFCSTKHKVGKGTGHLPTLACESETTGPPSRIHRNHRMPRPHPISPPCDLHNGRISDHSSSSVENKQGLFGHSGILACCRVSEMRDNQDLTAAYYESHPVASQQPGRTMEFGLEWGKRHGSRQGSGFSIDLSPGVDMHGRKMASGLVPTS</sequence>
<proteinExistence type="predicted"/>
<dbReference type="EMBL" id="JAUIQD010000004">
    <property type="protein sequence ID" value="KAK3352862.1"/>
    <property type="molecule type" value="Genomic_DNA"/>
</dbReference>
<dbReference type="Proteomes" id="UP001275084">
    <property type="component" value="Unassembled WGS sequence"/>
</dbReference>
<protein>
    <submittedName>
        <fullName evidence="1">Uncharacterized protein</fullName>
    </submittedName>
</protein>
<evidence type="ECO:0000313" key="2">
    <source>
        <dbReference type="Proteomes" id="UP001275084"/>
    </source>
</evidence>
<accession>A0AAJ0HHL9</accession>